<dbReference type="Pfam" id="PF11564">
    <property type="entry name" value="BpuJI_N"/>
    <property type="match status" value="1"/>
</dbReference>
<organism evidence="3 5">
    <name type="scientific">Agathobacter rectalis</name>
    <dbReference type="NCBI Taxonomy" id="39491"/>
    <lineage>
        <taxon>Bacteria</taxon>
        <taxon>Bacillati</taxon>
        <taxon>Bacillota</taxon>
        <taxon>Clostridia</taxon>
        <taxon>Lachnospirales</taxon>
        <taxon>Lachnospiraceae</taxon>
        <taxon>Agathobacter</taxon>
    </lineage>
</organism>
<evidence type="ECO:0000313" key="5">
    <source>
        <dbReference type="Proteomes" id="UP000095384"/>
    </source>
</evidence>
<dbReference type="Gene3D" id="1.10.10.2080">
    <property type="match status" value="1"/>
</dbReference>
<dbReference type="Pfam" id="PF13020">
    <property type="entry name" value="NOV_C"/>
    <property type="match status" value="1"/>
</dbReference>
<protein>
    <submittedName>
        <fullName evidence="4">DUF3883 domain-containing protein</fullName>
    </submittedName>
    <submittedName>
        <fullName evidence="3">Restriction endonuclease BpuJI-N terminal</fullName>
    </submittedName>
</protein>
<dbReference type="Proteomes" id="UP000095384">
    <property type="component" value="Unassembled WGS sequence"/>
</dbReference>
<name>A0A174FWD7_9FIRM</name>
<dbReference type="GO" id="GO:0004519">
    <property type="term" value="F:endonuclease activity"/>
    <property type="evidence" value="ECO:0007669"/>
    <property type="project" value="UniProtKB-KW"/>
</dbReference>
<dbReference type="EMBL" id="CYYW01000022">
    <property type="protein sequence ID" value="CUO54622.1"/>
    <property type="molecule type" value="Genomic_DNA"/>
</dbReference>
<evidence type="ECO:0000259" key="2">
    <source>
        <dbReference type="Pfam" id="PF13020"/>
    </source>
</evidence>
<feature type="domain" description="Restriction endonuclease type II BpuJI N-terminal" evidence="1">
    <location>
        <begin position="4"/>
        <end position="276"/>
    </location>
</feature>
<reference evidence="3 5" key="1">
    <citation type="submission" date="2015-09" db="EMBL/GenBank/DDBJ databases">
        <authorList>
            <consortium name="Pathogen Informatics"/>
        </authorList>
    </citation>
    <scope>NUCLEOTIDE SEQUENCE [LARGE SCALE GENOMIC DNA]</scope>
    <source>
        <strain evidence="3 5">2789STDY5608860</strain>
    </source>
</reference>
<dbReference type="AlphaFoldDB" id="A0A174FWD7"/>
<evidence type="ECO:0000313" key="4">
    <source>
        <dbReference type="EMBL" id="TYL58716.1"/>
    </source>
</evidence>
<reference evidence="4 6" key="3">
    <citation type="submission" date="2019-09" db="EMBL/GenBank/DDBJ databases">
        <title>Strain-level analysis of Eubacterium rectale using genomes from metagenomes.</title>
        <authorList>
            <person name="Karcher N."/>
            <person name="Segata N."/>
        </authorList>
    </citation>
    <scope>NUCLEOTIDE SEQUENCE [LARGE SCALE GENOMIC DNA]</scope>
    <source>
        <strain evidence="4 6">L2-21</strain>
    </source>
</reference>
<feature type="domain" description="Protein NO VEIN C-terminal" evidence="2">
    <location>
        <begin position="380"/>
        <end position="446"/>
    </location>
</feature>
<evidence type="ECO:0000259" key="1">
    <source>
        <dbReference type="Pfam" id="PF11564"/>
    </source>
</evidence>
<reference evidence="4 6" key="2">
    <citation type="submission" date="2019-08" db="EMBL/GenBank/DDBJ databases">
        <authorList>
            <person name="Duncan S."/>
            <person name="Walker A."/>
        </authorList>
    </citation>
    <scope>NUCLEOTIDE SEQUENCE [LARGE SCALE GENOMIC DNA]</scope>
    <source>
        <strain evidence="4 6">L2-21</strain>
    </source>
</reference>
<gene>
    <name evidence="3" type="ORF">ERS852417_02551</name>
    <name evidence="4" type="ORF">FYL37_05920</name>
</gene>
<dbReference type="RefSeq" id="WP_055224927.1">
    <property type="nucleotide sequence ID" value="NZ_CYYW01000022.1"/>
</dbReference>
<dbReference type="Proteomes" id="UP000324325">
    <property type="component" value="Unassembled WGS sequence"/>
</dbReference>
<keyword evidence="3" id="KW-0378">Hydrolase</keyword>
<evidence type="ECO:0000313" key="6">
    <source>
        <dbReference type="Proteomes" id="UP000324325"/>
    </source>
</evidence>
<keyword evidence="3" id="KW-0540">Nuclease</keyword>
<dbReference type="Gene3D" id="1.10.10.2090">
    <property type="match status" value="1"/>
</dbReference>
<evidence type="ECO:0000313" key="3">
    <source>
        <dbReference type="EMBL" id="CUO54622.1"/>
    </source>
</evidence>
<dbReference type="InterPro" id="IPR024975">
    <property type="entry name" value="NOV_C"/>
</dbReference>
<sequence length="488" mass="56882">MAEYKIPDEYFFRIHHVRPRFKGDIENVLIYMAEEISRIGECETSKFVQRINAAIYNYPGNVHRELKTINNWRTEISALFGFIEHTETTDKPGLRAIELAENQDLVECFKVFLYNFQYPGAHIKPKNVLEQVEAGVHFKPAQYILKLLRYANKEGGNSNGITKFEACHCVFNDLRVTRDNEGVEKTWERILENRKNGLEYDQTGDVVRYAGDIIDYMEIANLLKTYDSRTYYLNTLEEEAIVKFCESTEWFAEYDEMIEKRSGTMEEVKECVAGWFSYVNRDIQDTDFATDILAYIASDEEELQALKDNASYIGGEPIHIELVTREKVLDERIAMGYETFTTKDIGDIGENLIHGHECMRIKLGGREDLIHLIKRIPTQFAVGYDISSVELDERKRYIEVKTTISSKPLHFNRIHLTKNEWNTASSTHDRYYVYRLMLSKTERKLFLLQDPVGLYKKDLIEMIPSDGADITFDPKKVGEFEELLTWKS</sequence>
<dbReference type="EMBL" id="VSTG01000005">
    <property type="protein sequence ID" value="TYL58716.1"/>
    <property type="molecule type" value="Genomic_DNA"/>
</dbReference>
<proteinExistence type="predicted"/>
<dbReference type="InterPro" id="IPR021108">
    <property type="entry name" value="Restrct_endonuc_II_BpuJI_N"/>
</dbReference>
<dbReference type="Gene3D" id="1.10.1740.180">
    <property type="match status" value="1"/>
</dbReference>
<accession>A0A174FWD7</accession>
<keyword evidence="3" id="KW-0255">Endonuclease</keyword>